<evidence type="ECO:0000259" key="3">
    <source>
        <dbReference type="PROSITE" id="PS51371"/>
    </source>
</evidence>
<dbReference type="Pfam" id="PF00571">
    <property type="entry name" value="CBS"/>
    <property type="match status" value="2"/>
</dbReference>
<proteinExistence type="predicted"/>
<keyword evidence="1 2" id="KW-0129">CBS domain</keyword>
<comment type="caution">
    <text evidence="4">The sequence shown here is derived from an EMBL/GenBank/DDBJ whole genome shotgun (WGS) entry which is preliminary data.</text>
</comment>
<dbReference type="InterPro" id="IPR046342">
    <property type="entry name" value="CBS_dom_sf"/>
</dbReference>
<evidence type="ECO:0000313" key="4">
    <source>
        <dbReference type="EMBL" id="TSE25560.1"/>
    </source>
</evidence>
<dbReference type="SMART" id="SM00116">
    <property type="entry name" value="CBS"/>
    <property type="match status" value="2"/>
</dbReference>
<dbReference type="InterPro" id="IPR000644">
    <property type="entry name" value="CBS_dom"/>
</dbReference>
<protein>
    <submittedName>
        <fullName evidence="4">Inosine-5'-monophosphate dehydrogenase</fullName>
        <ecNumber evidence="4">1.1.1.205</ecNumber>
    </submittedName>
</protein>
<sequence>MLAVYGTSGLMYRGPIEDARRVLPTLRSTRVRALKVETDRPDFVDSGWDPYAARGPAAPGEPMPRSAAVAVQAYGEVQHPAPQRQPLQRVADVMTPEAVTVRASDSVEQAWQRLIDLGLGQAPVLDAQDRLVGLLTRAELLRPERLPRLHDSAIVWRALLAQPVSAVMVSPVPAVEPDTLLRRLALLLLHTGLPGVPVVDAGGALVGFVSRSDVLKAVVHDPPLDLWAG</sequence>
<name>A0A554WPS5_9BURK</name>
<feature type="domain" description="CBS" evidence="3">
    <location>
        <begin position="94"/>
        <end position="152"/>
    </location>
</feature>
<dbReference type="PROSITE" id="PS51371">
    <property type="entry name" value="CBS"/>
    <property type="match status" value="2"/>
</dbReference>
<keyword evidence="5" id="KW-1185">Reference proteome</keyword>
<feature type="domain" description="CBS" evidence="3">
    <location>
        <begin position="168"/>
        <end position="226"/>
    </location>
</feature>
<reference evidence="4 5" key="1">
    <citation type="submission" date="2019-07" db="EMBL/GenBank/DDBJ databases">
        <title>Tepidimonas aquatica CLN-1 draft genome.</title>
        <authorList>
            <person name="Da Costa M.S."/>
            <person name="Froufe H.J.C."/>
            <person name="Egas C."/>
            <person name="Albuquerque L."/>
        </authorList>
    </citation>
    <scope>NUCLEOTIDE SEQUENCE [LARGE SCALE GENOMIC DNA]</scope>
    <source>
        <strain evidence="4 5">CLN-1</strain>
    </source>
</reference>
<dbReference type="EMBL" id="VJNA01000010">
    <property type="protein sequence ID" value="TSE25560.1"/>
    <property type="molecule type" value="Genomic_DNA"/>
</dbReference>
<keyword evidence="4" id="KW-0560">Oxidoreductase</keyword>
<dbReference type="EC" id="1.1.1.205" evidence="4"/>
<organism evidence="4 5">
    <name type="scientific">Tepidimonas aquatica</name>
    <dbReference type="NCBI Taxonomy" id="247482"/>
    <lineage>
        <taxon>Bacteria</taxon>
        <taxon>Pseudomonadati</taxon>
        <taxon>Pseudomonadota</taxon>
        <taxon>Betaproteobacteria</taxon>
        <taxon>Burkholderiales</taxon>
        <taxon>Tepidimonas</taxon>
    </lineage>
</organism>
<dbReference type="Proteomes" id="UP000318554">
    <property type="component" value="Unassembled WGS sequence"/>
</dbReference>
<dbReference type="SUPFAM" id="SSF54631">
    <property type="entry name" value="CBS-domain pair"/>
    <property type="match status" value="1"/>
</dbReference>
<dbReference type="GO" id="GO:0003938">
    <property type="term" value="F:IMP dehydrogenase activity"/>
    <property type="evidence" value="ECO:0007669"/>
    <property type="project" value="UniProtKB-EC"/>
</dbReference>
<evidence type="ECO:0000256" key="2">
    <source>
        <dbReference type="PROSITE-ProRule" id="PRU00703"/>
    </source>
</evidence>
<dbReference type="PANTHER" id="PTHR43080">
    <property type="entry name" value="CBS DOMAIN-CONTAINING PROTEIN CBSX3, MITOCHONDRIAL"/>
    <property type="match status" value="1"/>
</dbReference>
<dbReference type="RefSeq" id="WP_144325376.1">
    <property type="nucleotide sequence ID" value="NZ_VJNA01000010.1"/>
</dbReference>
<dbReference type="OrthoDB" id="9811720at2"/>
<evidence type="ECO:0000313" key="5">
    <source>
        <dbReference type="Proteomes" id="UP000318554"/>
    </source>
</evidence>
<dbReference type="Gene3D" id="3.10.580.10">
    <property type="entry name" value="CBS-domain"/>
    <property type="match status" value="1"/>
</dbReference>
<dbReference type="InterPro" id="IPR051257">
    <property type="entry name" value="Diverse_CBS-Domain"/>
</dbReference>
<evidence type="ECO:0000256" key="1">
    <source>
        <dbReference type="ARBA" id="ARBA00023122"/>
    </source>
</evidence>
<accession>A0A554WPS5</accession>
<gene>
    <name evidence="4" type="primary">guaB_2</name>
    <name evidence="4" type="ORF">Taqua_01035</name>
</gene>
<dbReference type="PANTHER" id="PTHR43080:SF2">
    <property type="entry name" value="CBS DOMAIN-CONTAINING PROTEIN"/>
    <property type="match status" value="1"/>
</dbReference>
<dbReference type="AlphaFoldDB" id="A0A554WPS5"/>